<feature type="non-terminal residue" evidence="1">
    <location>
        <position position="117"/>
    </location>
</feature>
<evidence type="ECO:0000313" key="1">
    <source>
        <dbReference type="RefSeq" id="XP_016512942.1"/>
    </source>
</evidence>
<dbReference type="OrthoDB" id="1304432at2759"/>
<dbReference type="RefSeq" id="XP_016512942.1">
    <property type="nucleotide sequence ID" value="XM_016657456.1"/>
</dbReference>
<sequence length="117" mass="13081">MKPTLVRSKQNSNASATNWSSRIWSKDGGCPFGTVPIKKITKEDLVREMNMLPPEDVTYDTELTTLAIVRILKNPNDKFVGAGMTPSIWKLYAEGQQHSACCLKIQKGSDILQVGWR</sequence>
<dbReference type="PANTHER" id="PTHR31589">
    <property type="entry name" value="PROTEIN, PUTATIVE (DUF239)-RELATED-RELATED"/>
    <property type="match status" value="1"/>
</dbReference>
<dbReference type="PaxDb" id="4097-A0A1S4DHI2"/>
<reference evidence="1" key="1">
    <citation type="submission" date="2025-08" db="UniProtKB">
        <authorList>
            <consortium name="RefSeq"/>
        </authorList>
    </citation>
    <scope>IDENTIFICATION</scope>
</reference>
<name>A0A1S4DHI2_TOBAC</name>
<proteinExistence type="predicted"/>
<accession>A0A1S4DHI2</accession>
<dbReference type="PANTHER" id="PTHR31589:SF223">
    <property type="entry name" value="PROTEIN, PUTATIVE (DUF239)-RELATED"/>
    <property type="match status" value="1"/>
</dbReference>
<organism evidence="1">
    <name type="scientific">Nicotiana tabacum</name>
    <name type="common">Common tobacco</name>
    <dbReference type="NCBI Taxonomy" id="4097"/>
    <lineage>
        <taxon>Eukaryota</taxon>
        <taxon>Viridiplantae</taxon>
        <taxon>Streptophyta</taxon>
        <taxon>Embryophyta</taxon>
        <taxon>Tracheophyta</taxon>
        <taxon>Spermatophyta</taxon>
        <taxon>Magnoliopsida</taxon>
        <taxon>eudicotyledons</taxon>
        <taxon>Gunneridae</taxon>
        <taxon>Pentapetalae</taxon>
        <taxon>asterids</taxon>
        <taxon>lamiids</taxon>
        <taxon>Solanales</taxon>
        <taxon>Solanaceae</taxon>
        <taxon>Nicotianoideae</taxon>
        <taxon>Nicotianeae</taxon>
        <taxon>Nicotiana</taxon>
    </lineage>
</organism>
<dbReference type="KEGG" id="nta:107829985"/>
<protein>
    <submittedName>
        <fullName evidence="1">Uncharacterized protein</fullName>
    </submittedName>
</protein>
<dbReference type="InterPro" id="IPR053168">
    <property type="entry name" value="Glutamic_endopeptidase"/>
</dbReference>
<dbReference type="AlphaFoldDB" id="A0A1S4DHI2"/>
<gene>
    <name evidence="1" type="primary">LOC107829985</name>
</gene>